<dbReference type="GO" id="GO:0005743">
    <property type="term" value="C:mitochondrial inner membrane"/>
    <property type="evidence" value="ECO:0007669"/>
    <property type="project" value="UniProtKB-SubCell"/>
</dbReference>
<evidence type="ECO:0000256" key="15">
    <source>
        <dbReference type="ARBA" id="ARBA00043911"/>
    </source>
</evidence>
<dbReference type="GO" id="GO:0030964">
    <property type="term" value="C:NADH dehydrogenase complex"/>
    <property type="evidence" value="ECO:0007669"/>
    <property type="project" value="TreeGrafter"/>
</dbReference>
<reference evidence="18" key="1">
    <citation type="journal article" date="2003" name="Mol. Phylogenet. Evol.">
        <title>Major patterns of higher teleostean phylogenies: a new perspective based on 100 complete mitochondrial DNA sequences.</title>
        <authorList>
            <person name="Miya M."/>
            <person name="Takeshima H."/>
            <person name="Endo H."/>
            <person name="Ishiguro N.B."/>
            <person name="Inoue J.G."/>
            <person name="Mukai T."/>
            <person name="Satoh T.P."/>
            <person name="Yamaguchi M."/>
            <person name="Kawaguchi A."/>
            <person name="Mabuchi K."/>
            <person name="Shirai S.M."/>
            <person name="Nishida M."/>
        </authorList>
    </citation>
    <scope>NUCLEOTIDE SEQUENCE</scope>
</reference>
<evidence type="ECO:0000256" key="12">
    <source>
        <dbReference type="ARBA" id="ARBA00023075"/>
    </source>
</evidence>
<geneLocation type="mitochondrion" evidence="18"/>
<dbReference type="InterPro" id="IPR001133">
    <property type="entry name" value="NADH_UbQ_OxRdtase_chain4L/K"/>
</dbReference>
<organism evidence="18">
    <name type="scientific">Bregmaceros nectabanus</name>
    <name type="common">Smallscale codlet</name>
    <dbReference type="NCBI Taxonomy" id="181412"/>
    <lineage>
        <taxon>Eukaryota</taxon>
        <taxon>Metazoa</taxon>
        <taxon>Chordata</taxon>
        <taxon>Craniata</taxon>
        <taxon>Vertebrata</taxon>
        <taxon>Euteleostomi</taxon>
        <taxon>Actinopterygii</taxon>
        <taxon>Neopterygii</taxon>
        <taxon>Teleostei</taxon>
        <taxon>Neoteleostei</taxon>
        <taxon>Acanthomorphata</taxon>
        <taxon>Zeiogadaria</taxon>
        <taxon>Gadariae</taxon>
        <taxon>Gadiformes</taxon>
        <taxon>Gadoidei</taxon>
        <taxon>Bregmacerotidae</taxon>
        <taxon>Bregmaceros</taxon>
    </lineage>
</organism>
<dbReference type="PANTHER" id="PTHR11434:SF0">
    <property type="entry name" value="NADH-UBIQUINONE OXIDOREDUCTASE CHAIN 4L"/>
    <property type="match status" value="1"/>
</dbReference>
<dbReference type="GO" id="GO:0008137">
    <property type="term" value="F:NADH dehydrogenase (ubiquinone) activity"/>
    <property type="evidence" value="ECO:0007669"/>
    <property type="project" value="UniProtKB-EC"/>
</dbReference>
<evidence type="ECO:0000256" key="6">
    <source>
        <dbReference type="ARBA" id="ARBA00022660"/>
    </source>
</evidence>
<evidence type="ECO:0000256" key="10">
    <source>
        <dbReference type="ARBA" id="ARBA00022989"/>
    </source>
</evidence>
<evidence type="ECO:0000256" key="7">
    <source>
        <dbReference type="ARBA" id="ARBA00022692"/>
    </source>
</evidence>
<sequence length="98" mass="10587">MSSIHFILTTSFLAGLSGLALHRTHLISVLLCLETMMLTLFIALSLWSLEMETSSYASAPLLMLAFSACEAGTGLALLVATTRTHGTDHLMNMNLLKC</sequence>
<dbReference type="FunFam" id="1.10.287.3510:FF:000002">
    <property type="entry name" value="NADH-ubiquinone oxidoreductase chain 4L"/>
    <property type="match status" value="1"/>
</dbReference>
<keyword evidence="17" id="KW-0999">Mitochondrion inner membrane</keyword>
<evidence type="ECO:0000256" key="17">
    <source>
        <dbReference type="RuleBase" id="RU004419"/>
    </source>
</evidence>
<evidence type="ECO:0000256" key="14">
    <source>
        <dbReference type="ARBA" id="ARBA00023136"/>
    </source>
</evidence>
<evidence type="ECO:0000256" key="4">
    <source>
        <dbReference type="ARBA" id="ARBA00016612"/>
    </source>
</evidence>
<feature type="transmembrane region" description="Helical" evidence="17">
    <location>
        <begin position="61"/>
        <end position="81"/>
    </location>
</feature>
<comment type="function">
    <text evidence="15">Core subunit of the mitochondrial membrane respiratory chain NADH dehydrogenase (Complex I) which catalyzes electron transfer from NADH through the respiratory chain, using ubiquinone as an electron acceptor. Part of the enzyme membrane arm which is embedded in the lipid bilayer and involved in proton translocation.</text>
</comment>
<keyword evidence="7 17" id="KW-0812">Transmembrane</keyword>
<proteinExistence type="inferred from homology"/>
<keyword evidence="13 17" id="KW-0496">Mitochondrion</keyword>
<dbReference type="PANTHER" id="PTHR11434">
    <property type="entry name" value="NADH-UBIQUINONE OXIDOREDUCTASE SUBUNIT ND4L"/>
    <property type="match status" value="1"/>
</dbReference>
<comment type="subcellular location">
    <subcellularLocation>
        <location evidence="17">Mitochondrion inner membrane</location>
        <topology evidence="17">Multi-pass membrane protein</topology>
    </subcellularLocation>
    <subcellularLocation>
        <location evidence="1">Mitochondrion membrane</location>
        <topology evidence="1">Multi-pass membrane protein</topology>
    </subcellularLocation>
</comment>
<dbReference type="GO" id="GO:1902495">
    <property type="term" value="C:transmembrane transporter complex"/>
    <property type="evidence" value="ECO:0007669"/>
    <property type="project" value="UniProtKB-ARBA"/>
</dbReference>
<evidence type="ECO:0000256" key="8">
    <source>
        <dbReference type="ARBA" id="ARBA00022967"/>
    </source>
</evidence>
<evidence type="ECO:0000256" key="2">
    <source>
        <dbReference type="ARBA" id="ARBA00010519"/>
    </source>
</evidence>
<name>Q8HM95_BRENE</name>
<evidence type="ECO:0000256" key="1">
    <source>
        <dbReference type="ARBA" id="ARBA00004225"/>
    </source>
</evidence>
<dbReference type="InterPro" id="IPR039428">
    <property type="entry name" value="NUOK/Mnh_C1-like"/>
</dbReference>
<keyword evidence="14 17" id="KW-0472">Membrane</keyword>
<evidence type="ECO:0000256" key="13">
    <source>
        <dbReference type="ARBA" id="ARBA00023128"/>
    </source>
</evidence>
<keyword evidence="11 17" id="KW-0520">NAD</keyword>
<feature type="transmembrane region" description="Helical" evidence="17">
    <location>
        <begin position="29"/>
        <end position="49"/>
    </location>
</feature>
<evidence type="ECO:0000256" key="9">
    <source>
        <dbReference type="ARBA" id="ARBA00022982"/>
    </source>
</evidence>
<evidence type="ECO:0000256" key="16">
    <source>
        <dbReference type="ARBA" id="ARBA00048769"/>
    </source>
</evidence>
<dbReference type="Pfam" id="PF00420">
    <property type="entry name" value="Oxidored_q2"/>
    <property type="match status" value="1"/>
</dbReference>
<gene>
    <name evidence="18" type="primary">ND4L</name>
</gene>
<comment type="catalytic activity">
    <reaction evidence="16">
        <text>a ubiquinone + NADH + 5 H(+)(in) = a ubiquinol + NAD(+) + 4 H(+)(out)</text>
        <dbReference type="Rhea" id="RHEA:29091"/>
        <dbReference type="Rhea" id="RHEA-COMP:9565"/>
        <dbReference type="Rhea" id="RHEA-COMP:9566"/>
        <dbReference type="ChEBI" id="CHEBI:15378"/>
        <dbReference type="ChEBI" id="CHEBI:16389"/>
        <dbReference type="ChEBI" id="CHEBI:17976"/>
        <dbReference type="ChEBI" id="CHEBI:57540"/>
        <dbReference type="ChEBI" id="CHEBI:57945"/>
        <dbReference type="EC" id="7.1.1.2"/>
    </reaction>
    <physiologicalReaction direction="left-to-right" evidence="16">
        <dbReference type="Rhea" id="RHEA:29092"/>
    </physiologicalReaction>
</comment>
<keyword evidence="10 17" id="KW-1133">Transmembrane helix</keyword>
<keyword evidence="8 17" id="KW-1278">Translocase</keyword>
<evidence type="ECO:0000256" key="5">
    <source>
        <dbReference type="ARBA" id="ARBA00022448"/>
    </source>
</evidence>
<evidence type="ECO:0000313" key="18">
    <source>
        <dbReference type="EMBL" id="BAC23264.1"/>
    </source>
</evidence>
<keyword evidence="5 17" id="KW-0813">Transport</keyword>
<protein>
    <recommendedName>
        <fullName evidence="4 17">NADH-ubiquinone oxidoreductase chain 4L</fullName>
        <ecNumber evidence="3 17">7.1.1.2</ecNumber>
    </recommendedName>
</protein>
<dbReference type="GO" id="GO:0042773">
    <property type="term" value="P:ATP synthesis coupled electron transport"/>
    <property type="evidence" value="ECO:0007669"/>
    <property type="project" value="UniProtKB-UniRule"/>
</dbReference>
<evidence type="ECO:0000256" key="3">
    <source>
        <dbReference type="ARBA" id="ARBA00012944"/>
    </source>
</evidence>
<comment type="similarity">
    <text evidence="2 17">Belongs to the complex I subunit 4L family.</text>
</comment>
<dbReference type="GO" id="GO:0016651">
    <property type="term" value="F:oxidoreductase activity, acting on NAD(P)H"/>
    <property type="evidence" value="ECO:0007669"/>
    <property type="project" value="InterPro"/>
</dbReference>
<dbReference type="EMBL" id="AP004411">
    <property type="protein sequence ID" value="BAC23264.1"/>
    <property type="molecule type" value="Genomic_DNA"/>
</dbReference>
<keyword evidence="6 17" id="KW-0679">Respiratory chain</keyword>
<keyword evidence="12 17" id="KW-0830">Ubiquinone</keyword>
<dbReference type="Gene3D" id="1.10.287.3510">
    <property type="match status" value="1"/>
</dbReference>
<dbReference type="AlphaFoldDB" id="Q8HM95"/>
<evidence type="ECO:0000256" key="11">
    <source>
        <dbReference type="ARBA" id="ARBA00023027"/>
    </source>
</evidence>
<keyword evidence="9 17" id="KW-0249">Electron transport</keyword>
<dbReference type="GO" id="GO:0098803">
    <property type="term" value="C:respiratory chain complex"/>
    <property type="evidence" value="ECO:0007669"/>
    <property type="project" value="UniProtKB-ARBA"/>
</dbReference>
<accession>Q8HM95</accession>
<feature type="transmembrane region" description="Helical" evidence="17">
    <location>
        <begin position="6"/>
        <end position="22"/>
    </location>
</feature>
<dbReference type="EC" id="7.1.1.2" evidence="3 17"/>